<dbReference type="VEuPathDB" id="MicrosporidiaDB:H312_03562"/>
<sequence length="37" mass="4244">SKNSLILVQELIYKQSKINGVISKKYLKPDTLVQIQI</sequence>
<accession>A0A059EVP2</accession>
<gene>
    <name evidence="1" type="ORF">H312_03562</name>
</gene>
<dbReference type="Proteomes" id="UP000030655">
    <property type="component" value="Unassembled WGS sequence"/>
</dbReference>
<name>A0A059EVP2_9MICR</name>
<protein>
    <submittedName>
        <fullName evidence="1">Uncharacterized protein</fullName>
    </submittedName>
</protein>
<reference evidence="2" key="1">
    <citation type="submission" date="2013-02" db="EMBL/GenBank/DDBJ databases">
        <authorList>
            <consortium name="The Broad Institute Genome Sequencing Platform"/>
            <person name="Cuomo C."/>
            <person name="Becnel J."/>
            <person name="Sanscrainte N."/>
            <person name="Walker B."/>
            <person name="Young S.K."/>
            <person name="Zeng Q."/>
            <person name="Gargeya S."/>
            <person name="Fitzgerald M."/>
            <person name="Haas B."/>
            <person name="Abouelleil A."/>
            <person name="Alvarado L."/>
            <person name="Arachchi H.M."/>
            <person name="Berlin A.M."/>
            <person name="Chapman S.B."/>
            <person name="Dewar J."/>
            <person name="Goldberg J."/>
            <person name="Griggs A."/>
            <person name="Gujja S."/>
            <person name="Hansen M."/>
            <person name="Howarth C."/>
            <person name="Imamovic A."/>
            <person name="Larimer J."/>
            <person name="McCowan C."/>
            <person name="Murphy C."/>
            <person name="Neiman D."/>
            <person name="Pearson M."/>
            <person name="Priest M."/>
            <person name="Roberts A."/>
            <person name="Saif S."/>
            <person name="Shea T."/>
            <person name="Sisk P."/>
            <person name="Sykes S."/>
            <person name="Wortman J."/>
            <person name="Nusbaum C."/>
            <person name="Birren B."/>
        </authorList>
    </citation>
    <scope>NUCLEOTIDE SEQUENCE [LARGE SCALE GENOMIC DNA]</scope>
    <source>
        <strain evidence="2">PRA339</strain>
    </source>
</reference>
<organism evidence="1 2">
    <name type="scientific">Anncaliia algerae PRA339</name>
    <dbReference type="NCBI Taxonomy" id="1288291"/>
    <lineage>
        <taxon>Eukaryota</taxon>
        <taxon>Fungi</taxon>
        <taxon>Fungi incertae sedis</taxon>
        <taxon>Microsporidia</taxon>
        <taxon>Tubulinosematoidea</taxon>
        <taxon>Tubulinosematidae</taxon>
        <taxon>Anncaliia</taxon>
    </lineage>
</organism>
<proteinExistence type="predicted"/>
<feature type="non-terminal residue" evidence="1">
    <location>
        <position position="1"/>
    </location>
</feature>
<keyword evidence="2" id="KW-1185">Reference proteome</keyword>
<dbReference type="HOGENOM" id="CLU_220335_0_0_1"/>
<reference evidence="1 2" key="2">
    <citation type="submission" date="2014-03" db="EMBL/GenBank/DDBJ databases">
        <title>The Genome Sequence of Anncaliia algerae insect isolate PRA339.</title>
        <authorList>
            <consortium name="The Broad Institute Genome Sequencing Platform"/>
            <consortium name="The Broad Institute Genome Sequencing Center for Infectious Disease"/>
            <person name="Cuomo C."/>
            <person name="Becnel J."/>
            <person name="Sanscrainte N."/>
            <person name="Walker B."/>
            <person name="Young S.K."/>
            <person name="Zeng Q."/>
            <person name="Gargeya S."/>
            <person name="Fitzgerald M."/>
            <person name="Haas B."/>
            <person name="Abouelleil A."/>
            <person name="Alvarado L."/>
            <person name="Arachchi H.M."/>
            <person name="Berlin A.M."/>
            <person name="Chapman S.B."/>
            <person name="Dewar J."/>
            <person name="Goldberg J."/>
            <person name="Griggs A."/>
            <person name="Gujja S."/>
            <person name="Hansen M."/>
            <person name="Howarth C."/>
            <person name="Imamovic A."/>
            <person name="Larimer J."/>
            <person name="McCowan C."/>
            <person name="Murphy C."/>
            <person name="Neiman D."/>
            <person name="Pearson M."/>
            <person name="Priest M."/>
            <person name="Roberts A."/>
            <person name="Saif S."/>
            <person name="Shea T."/>
            <person name="Sisk P."/>
            <person name="Sykes S."/>
            <person name="Wortman J."/>
            <person name="Nusbaum C."/>
            <person name="Birren B."/>
        </authorList>
    </citation>
    <scope>NUCLEOTIDE SEQUENCE [LARGE SCALE GENOMIC DNA]</scope>
    <source>
        <strain evidence="1 2">PRA339</strain>
    </source>
</reference>
<dbReference type="AlphaFoldDB" id="A0A059EVP2"/>
<evidence type="ECO:0000313" key="2">
    <source>
        <dbReference type="Proteomes" id="UP000030655"/>
    </source>
</evidence>
<dbReference type="EMBL" id="KK365406">
    <property type="protein sequence ID" value="KCZ79053.1"/>
    <property type="molecule type" value="Genomic_DNA"/>
</dbReference>
<evidence type="ECO:0000313" key="1">
    <source>
        <dbReference type="EMBL" id="KCZ79053.1"/>
    </source>
</evidence>